<evidence type="ECO:0000256" key="4">
    <source>
        <dbReference type="ARBA" id="ARBA00022741"/>
    </source>
</evidence>
<dbReference type="GO" id="GO:0071555">
    <property type="term" value="P:cell wall organization"/>
    <property type="evidence" value="ECO:0007669"/>
    <property type="project" value="UniProtKB-KW"/>
</dbReference>
<feature type="binding site" evidence="10">
    <location>
        <begin position="115"/>
        <end position="121"/>
    </location>
    <ligand>
        <name>ATP</name>
        <dbReference type="ChEBI" id="CHEBI:30616"/>
    </ligand>
</feature>
<dbReference type="RefSeq" id="WP_033100239.1">
    <property type="nucleotide sequence ID" value="NZ_JACEIP010000007.1"/>
</dbReference>
<dbReference type="GO" id="GO:0005524">
    <property type="term" value="F:ATP binding"/>
    <property type="evidence" value="ECO:0007669"/>
    <property type="project" value="UniProtKB-UniRule"/>
</dbReference>
<keyword evidence="6 10" id="KW-0133">Cell shape</keyword>
<organism evidence="15 16">
    <name type="scientific">Thermoactinomyces daqus</name>
    <dbReference type="NCBI Taxonomy" id="1329516"/>
    <lineage>
        <taxon>Bacteria</taxon>
        <taxon>Bacillati</taxon>
        <taxon>Bacillota</taxon>
        <taxon>Bacilli</taxon>
        <taxon>Bacillales</taxon>
        <taxon>Thermoactinomycetaceae</taxon>
        <taxon>Thermoactinomyces</taxon>
    </lineage>
</organism>
<comment type="pathway">
    <text evidence="10 11">Cell wall biogenesis; peptidoglycan biosynthesis.</text>
</comment>
<dbReference type="InterPro" id="IPR036615">
    <property type="entry name" value="Mur_ligase_C_dom_sf"/>
</dbReference>
<evidence type="ECO:0000259" key="14">
    <source>
        <dbReference type="Pfam" id="PF08245"/>
    </source>
</evidence>
<dbReference type="GO" id="GO:0047480">
    <property type="term" value="F:UDP-N-acetylmuramoyl-tripeptide-D-alanyl-D-alanine ligase activity"/>
    <property type="evidence" value="ECO:0007669"/>
    <property type="project" value="UniProtKB-UniRule"/>
</dbReference>
<keyword evidence="2 10" id="KW-0436">Ligase</keyword>
<keyword evidence="5 10" id="KW-0067">ATP-binding</keyword>
<evidence type="ECO:0000256" key="10">
    <source>
        <dbReference type="HAMAP-Rule" id="MF_02019"/>
    </source>
</evidence>
<reference evidence="15 16" key="1">
    <citation type="submission" date="2020-07" db="EMBL/GenBank/DDBJ databases">
        <authorList>
            <person name="Feng H."/>
        </authorList>
    </citation>
    <scope>NUCLEOTIDE SEQUENCE [LARGE SCALE GENOMIC DNA]</scope>
    <source>
        <strain evidence="16">s-11</strain>
    </source>
</reference>
<dbReference type="InterPro" id="IPR000713">
    <property type="entry name" value="Mur_ligase_N"/>
</dbReference>
<comment type="similarity">
    <text evidence="10">Belongs to the MurCDEF family. MurF subfamily.</text>
</comment>
<dbReference type="Gene3D" id="3.40.1390.10">
    <property type="entry name" value="MurE/MurF, N-terminal domain"/>
    <property type="match status" value="1"/>
</dbReference>
<keyword evidence="1 10" id="KW-0963">Cytoplasm</keyword>
<keyword evidence="16" id="KW-1185">Reference proteome</keyword>
<dbReference type="HAMAP" id="MF_02019">
    <property type="entry name" value="MurF"/>
    <property type="match status" value="1"/>
</dbReference>
<feature type="domain" description="Mur ligase central" evidence="14">
    <location>
        <begin position="113"/>
        <end position="297"/>
    </location>
</feature>
<feature type="domain" description="Mur ligase N-terminal catalytic" evidence="12">
    <location>
        <begin position="28"/>
        <end position="103"/>
    </location>
</feature>
<dbReference type="GO" id="GO:0008360">
    <property type="term" value="P:regulation of cell shape"/>
    <property type="evidence" value="ECO:0007669"/>
    <property type="project" value="UniProtKB-KW"/>
</dbReference>
<evidence type="ECO:0000256" key="2">
    <source>
        <dbReference type="ARBA" id="ARBA00022598"/>
    </source>
</evidence>
<comment type="caution">
    <text evidence="15">The sequence shown here is derived from an EMBL/GenBank/DDBJ whole genome shotgun (WGS) entry which is preliminary data.</text>
</comment>
<comment type="function">
    <text evidence="10 11">Involved in cell wall formation. Catalyzes the final step in the synthesis of UDP-N-acetylmuramoyl-pentapeptide, the precursor of murein.</text>
</comment>
<evidence type="ECO:0000256" key="11">
    <source>
        <dbReference type="RuleBase" id="RU004136"/>
    </source>
</evidence>
<evidence type="ECO:0000256" key="1">
    <source>
        <dbReference type="ARBA" id="ARBA00022490"/>
    </source>
</evidence>
<keyword evidence="7 10" id="KW-0573">Peptidoglycan synthesis</keyword>
<gene>
    <name evidence="10" type="primary">murF</name>
    <name evidence="15" type="ORF">H1164_06440</name>
</gene>
<evidence type="ECO:0000256" key="5">
    <source>
        <dbReference type="ARBA" id="ARBA00022840"/>
    </source>
</evidence>
<dbReference type="InterPro" id="IPR005863">
    <property type="entry name" value="UDP-N-AcMur_synth"/>
</dbReference>
<dbReference type="InterPro" id="IPR013221">
    <property type="entry name" value="Mur_ligase_cen"/>
</dbReference>
<dbReference type="GO" id="GO:0009252">
    <property type="term" value="P:peptidoglycan biosynthetic process"/>
    <property type="evidence" value="ECO:0007669"/>
    <property type="project" value="UniProtKB-UniRule"/>
</dbReference>
<accession>A0A7W1X9J4</accession>
<evidence type="ECO:0000313" key="16">
    <source>
        <dbReference type="Proteomes" id="UP000530514"/>
    </source>
</evidence>
<dbReference type="SUPFAM" id="SSF53623">
    <property type="entry name" value="MurD-like peptide ligases, catalytic domain"/>
    <property type="match status" value="1"/>
</dbReference>
<dbReference type="InterPro" id="IPR035911">
    <property type="entry name" value="MurE/MurF_N"/>
</dbReference>
<dbReference type="GO" id="GO:0051301">
    <property type="term" value="P:cell division"/>
    <property type="evidence" value="ECO:0007669"/>
    <property type="project" value="UniProtKB-KW"/>
</dbReference>
<keyword evidence="9 10" id="KW-0961">Cell wall biogenesis/degradation</keyword>
<dbReference type="Proteomes" id="UP000530514">
    <property type="component" value="Unassembled WGS sequence"/>
</dbReference>
<evidence type="ECO:0000256" key="3">
    <source>
        <dbReference type="ARBA" id="ARBA00022618"/>
    </source>
</evidence>
<dbReference type="EMBL" id="JACEIP010000007">
    <property type="protein sequence ID" value="MBA4542542.1"/>
    <property type="molecule type" value="Genomic_DNA"/>
</dbReference>
<dbReference type="Pfam" id="PF01225">
    <property type="entry name" value="Mur_ligase"/>
    <property type="match status" value="1"/>
</dbReference>
<evidence type="ECO:0000256" key="9">
    <source>
        <dbReference type="ARBA" id="ARBA00023316"/>
    </source>
</evidence>
<keyword evidence="3 10" id="KW-0132">Cell division</keyword>
<keyword evidence="8 10" id="KW-0131">Cell cycle</keyword>
<sequence length="463" mass="51529">MIERTCDWIIEVTGGTWAGNAADRHRMIRGVSTDTRQLEPNQLYVPLCGERFDGHRFIDDAIERGAAAALWSQDRPVPENREIPFILVPEPLLAMQQLAARYREESGVKVVAVTGSNGKTTTKDLIATVLSVKYHVHKTKGNLNNHIGVPLTLLSMPEQTETAVVEMGMNHAGEIEVLSRIARPDVAVITNIGESHLEHLGSREGIAKAKLEIKEGLKENGPLIFDGDEPLLRQFLKEDHHPQIRVGWGEESDESPVDVQIEGVRGMRFRSRKYQTEYYLPLMGRHNVKNSLLAVEVGRYLGMAESEIQEGLAAVKLTGMRLELKQAANGMKIIDDSYNASPTSMRAALDLLSELEPGLKKWALLGDMREIGPEEKMYHTDLGVYAVKKGIDRLYTLGERGKWIGEGAKSAVPVRPIVIDHFDTIEEASDRLNREGNGDILLLVKASRAVELDRVIKKLTEGE</sequence>
<dbReference type="NCBIfam" id="TIGR01143">
    <property type="entry name" value="murF"/>
    <property type="match status" value="1"/>
</dbReference>
<evidence type="ECO:0000256" key="7">
    <source>
        <dbReference type="ARBA" id="ARBA00022984"/>
    </source>
</evidence>
<keyword evidence="4 10" id="KW-0547">Nucleotide-binding</keyword>
<dbReference type="PANTHER" id="PTHR43024:SF1">
    <property type="entry name" value="UDP-N-ACETYLMURAMOYL-TRIPEPTIDE--D-ALANYL-D-ALANINE LIGASE"/>
    <property type="match status" value="1"/>
</dbReference>
<dbReference type="Gene3D" id="3.90.190.20">
    <property type="entry name" value="Mur ligase, C-terminal domain"/>
    <property type="match status" value="1"/>
</dbReference>
<protein>
    <recommendedName>
        <fullName evidence="10 11">UDP-N-acetylmuramoyl-tripeptide--D-alanyl-D-alanine ligase</fullName>
        <ecNumber evidence="10 11">6.3.2.10</ecNumber>
    </recommendedName>
    <alternativeName>
        <fullName evidence="10">D-alanyl-D-alanine-adding enzyme</fullName>
    </alternativeName>
</protein>
<dbReference type="PANTHER" id="PTHR43024">
    <property type="entry name" value="UDP-N-ACETYLMURAMOYL-TRIPEPTIDE--D-ALANYL-D-ALANINE LIGASE"/>
    <property type="match status" value="1"/>
</dbReference>
<dbReference type="SUPFAM" id="SSF63418">
    <property type="entry name" value="MurE/MurF N-terminal domain"/>
    <property type="match status" value="1"/>
</dbReference>
<dbReference type="AlphaFoldDB" id="A0A7W1X9J4"/>
<dbReference type="UniPathway" id="UPA00219"/>
<dbReference type="GO" id="GO:0005737">
    <property type="term" value="C:cytoplasm"/>
    <property type="evidence" value="ECO:0007669"/>
    <property type="project" value="UniProtKB-SubCell"/>
</dbReference>
<feature type="domain" description="Mur ligase C-terminal" evidence="13">
    <location>
        <begin position="320"/>
        <end position="443"/>
    </location>
</feature>
<evidence type="ECO:0000259" key="12">
    <source>
        <dbReference type="Pfam" id="PF01225"/>
    </source>
</evidence>
<dbReference type="EC" id="6.3.2.10" evidence="10 11"/>
<name>A0A7W1X9J4_9BACL</name>
<dbReference type="Pfam" id="PF08245">
    <property type="entry name" value="Mur_ligase_M"/>
    <property type="match status" value="1"/>
</dbReference>
<dbReference type="InterPro" id="IPR004101">
    <property type="entry name" value="Mur_ligase_C"/>
</dbReference>
<evidence type="ECO:0000256" key="6">
    <source>
        <dbReference type="ARBA" id="ARBA00022960"/>
    </source>
</evidence>
<dbReference type="InterPro" id="IPR051046">
    <property type="entry name" value="MurCDEF_CellWall_CoF430Synth"/>
</dbReference>
<dbReference type="OrthoDB" id="9801978at2"/>
<dbReference type="Gene3D" id="3.40.1190.10">
    <property type="entry name" value="Mur-like, catalytic domain"/>
    <property type="match status" value="1"/>
</dbReference>
<comment type="subcellular location">
    <subcellularLocation>
        <location evidence="10 11">Cytoplasm</location>
    </subcellularLocation>
</comment>
<dbReference type="InterPro" id="IPR036565">
    <property type="entry name" value="Mur-like_cat_sf"/>
</dbReference>
<evidence type="ECO:0000259" key="13">
    <source>
        <dbReference type="Pfam" id="PF02875"/>
    </source>
</evidence>
<evidence type="ECO:0000256" key="8">
    <source>
        <dbReference type="ARBA" id="ARBA00023306"/>
    </source>
</evidence>
<dbReference type="Pfam" id="PF02875">
    <property type="entry name" value="Mur_ligase_C"/>
    <property type="match status" value="1"/>
</dbReference>
<comment type="catalytic activity">
    <reaction evidence="10 11">
        <text>D-alanyl-D-alanine + UDP-N-acetyl-alpha-D-muramoyl-L-alanyl-gamma-D-glutamyl-meso-2,6-diaminopimelate + ATP = UDP-N-acetyl-alpha-D-muramoyl-L-alanyl-gamma-D-glutamyl-meso-2,6-diaminopimeloyl-D-alanyl-D-alanine + ADP + phosphate + H(+)</text>
        <dbReference type="Rhea" id="RHEA:28374"/>
        <dbReference type="ChEBI" id="CHEBI:15378"/>
        <dbReference type="ChEBI" id="CHEBI:30616"/>
        <dbReference type="ChEBI" id="CHEBI:43474"/>
        <dbReference type="ChEBI" id="CHEBI:57822"/>
        <dbReference type="ChEBI" id="CHEBI:61386"/>
        <dbReference type="ChEBI" id="CHEBI:83905"/>
        <dbReference type="ChEBI" id="CHEBI:456216"/>
        <dbReference type="EC" id="6.3.2.10"/>
    </reaction>
</comment>
<dbReference type="SUPFAM" id="SSF53244">
    <property type="entry name" value="MurD-like peptide ligases, peptide-binding domain"/>
    <property type="match status" value="1"/>
</dbReference>
<evidence type="ECO:0000313" key="15">
    <source>
        <dbReference type="EMBL" id="MBA4542542.1"/>
    </source>
</evidence>
<proteinExistence type="inferred from homology"/>